<reference evidence="4 5" key="1">
    <citation type="submission" date="2017-04" db="EMBL/GenBank/DDBJ databases">
        <authorList>
            <person name="Afonso C.L."/>
            <person name="Miller P.J."/>
            <person name="Scott M.A."/>
            <person name="Spackman E."/>
            <person name="Goraichik I."/>
            <person name="Dimitrov K.M."/>
            <person name="Suarez D.L."/>
            <person name="Swayne D.E."/>
        </authorList>
    </citation>
    <scope>NUCLEOTIDE SEQUENCE [LARGE SCALE GENOMIC DNA]</scope>
    <source>
        <strain evidence="4 5">KR-140</strain>
    </source>
</reference>
<evidence type="ECO:0000259" key="3">
    <source>
        <dbReference type="PROSITE" id="PS51688"/>
    </source>
</evidence>
<dbReference type="Proteomes" id="UP000192582">
    <property type="component" value="Unassembled WGS sequence"/>
</dbReference>
<dbReference type="PROSITE" id="PS51688">
    <property type="entry name" value="ICA"/>
    <property type="match status" value="1"/>
</dbReference>
<organism evidence="4 5">
    <name type="scientific">Deinococcus hopiensis KR-140</name>
    <dbReference type="NCBI Taxonomy" id="695939"/>
    <lineage>
        <taxon>Bacteria</taxon>
        <taxon>Thermotogati</taxon>
        <taxon>Deinococcota</taxon>
        <taxon>Deinococci</taxon>
        <taxon>Deinococcales</taxon>
        <taxon>Deinococcaceae</taxon>
        <taxon>Deinococcus</taxon>
    </lineage>
</organism>
<keyword evidence="5" id="KW-1185">Reference proteome</keyword>
<dbReference type="SUPFAM" id="SSF101967">
    <property type="entry name" value="Adhesin YadA, collagen-binding domain"/>
    <property type="match status" value="1"/>
</dbReference>
<sequence>MNTRNRILLASSFLLVMGGVTAQSALPFTFSTGTPAKADDVNANFAALNARKLEMGMTISGDGPAGSQARLRLGLDGALSLRGLTNETGNPLNSLFNVDKTGGVLATGQIGVGIIPATGAGWRMMWHPQKVAFRAGYVDGAQWDESNVGYYSWAGGALNTAAGIYSFAMGNQNTIEASAQCGMAMGSGNKIFGTSPNIGTCGVAMGLNNKVADHVGVTLGQNNTSDGDLAVAIGYRNVAVGDYSTAMGYRATTCETTPTAGTSTAPDSCASGTTGKNGAFIYGDASTTEYMTAKANNEFAVRAAGGFRFRTNATQTTGCNLPAGSGSFSCTSDKNQKKNFQGVDVSAVLRKVLELPVKTWVYKDEASGARHMGPTAQDFYKAFKLGDSDKSIGHLDQAGVAYAAIQGLNEKVEAKDREVQQLREEAQNRQREVAALKSENAALKGQMNSILERLAKLEHGAAQ</sequence>
<feature type="signal peptide" evidence="2">
    <location>
        <begin position="1"/>
        <end position="22"/>
    </location>
</feature>
<evidence type="ECO:0000313" key="5">
    <source>
        <dbReference type="Proteomes" id="UP000192582"/>
    </source>
</evidence>
<dbReference type="EMBL" id="FWWU01000008">
    <property type="protein sequence ID" value="SMB86079.1"/>
    <property type="molecule type" value="Genomic_DNA"/>
</dbReference>
<dbReference type="InterPro" id="IPR030392">
    <property type="entry name" value="S74_ICA"/>
</dbReference>
<keyword evidence="1" id="KW-0175">Coiled coil</keyword>
<feature type="chain" id="PRO_5012822713" evidence="2">
    <location>
        <begin position="23"/>
        <end position="463"/>
    </location>
</feature>
<name>A0A1W1UYF3_9DEIO</name>
<dbReference type="InterPro" id="IPR011049">
    <property type="entry name" value="Serralysin-like_metalloprot_C"/>
</dbReference>
<dbReference type="Gene3D" id="1.10.10.10">
    <property type="entry name" value="Winged helix-like DNA-binding domain superfamily/Winged helix DNA-binding domain"/>
    <property type="match status" value="1"/>
</dbReference>
<keyword evidence="2" id="KW-0732">Signal</keyword>
<dbReference type="Gene3D" id="2.150.10.10">
    <property type="entry name" value="Serralysin-like metalloprotease, C-terminal"/>
    <property type="match status" value="1"/>
</dbReference>
<dbReference type="AlphaFoldDB" id="A0A1W1UYF3"/>
<dbReference type="GO" id="GO:0019867">
    <property type="term" value="C:outer membrane"/>
    <property type="evidence" value="ECO:0007669"/>
    <property type="project" value="InterPro"/>
</dbReference>
<feature type="domain" description="Peptidase S74" evidence="3">
    <location>
        <begin position="332"/>
        <end position="440"/>
    </location>
</feature>
<evidence type="ECO:0000256" key="2">
    <source>
        <dbReference type="SAM" id="SignalP"/>
    </source>
</evidence>
<dbReference type="RefSeq" id="WP_084047572.1">
    <property type="nucleotide sequence ID" value="NZ_FWWU01000008.1"/>
</dbReference>
<dbReference type="OrthoDB" id="69150at2"/>
<protein>
    <submittedName>
        <fullName evidence="4">Head domain of trimeric autotransporter adhesin</fullName>
    </submittedName>
</protein>
<gene>
    <name evidence="4" type="ORF">SAMN00790413_03677</name>
</gene>
<evidence type="ECO:0000256" key="1">
    <source>
        <dbReference type="SAM" id="Coils"/>
    </source>
</evidence>
<dbReference type="InterPro" id="IPR008640">
    <property type="entry name" value="Adhesin_Head_dom"/>
</dbReference>
<evidence type="ECO:0000313" key="4">
    <source>
        <dbReference type="EMBL" id="SMB86079.1"/>
    </source>
</evidence>
<dbReference type="InterPro" id="IPR036388">
    <property type="entry name" value="WH-like_DNA-bd_sf"/>
</dbReference>
<proteinExistence type="predicted"/>
<dbReference type="STRING" id="695939.SAMN00790413_03677"/>
<feature type="coiled-coil region" evidence="1">
    <location>
        <begin position="405"/>
        <end position="453"/>
    </location>
</feature>
<accession>A0A1W1UYF3</accession>
<dbReference type="Pfam" id="PF05658">
    <property type="entry name" value="YadA_head"/>
    <property type="match status" value="1"/>
</dbReference>
<dbReference type="Pfam" id="PF13884">
    <property type="entry name" value="Peptidase_S74"/>
    <property type="match status" value="1"/>
</dbReference>